<feature type="transmembrane region" description="Helical" evidence="8">
    <location>
        <begin position="30"/>
        <end position="52"/>
    </location>
</feature>
<feature type="transmembrane region" description="Helical" evidence="8">
    <location>
        <begin position="242"/>
        <end position="266"/>
    </location>
</feature>
<dbReference type="InterPro" id="IPR000276">
    <property type="entry name" value="GPCR_Rhodpsn"/>
</dbReference>
<comment type="subcellular location">
    <subcellularLocation>
        <location evidence="1">Membrane</location>
        <topology evidence="1">Multi-pass membrane protein</topology>
    </subcellularLocation>
</comment>
<evidence type="ECO:0000256" key="3">
    <source>
        <dbReference type="ARBA" id="ARBA00022989"/>
    </source>
</evidence>
<proteinExistence type="predicted"/>
<evidence type="ECO:0000259" key="9">
    <source>
        <dbReference type="PROSITE" id="PS50262"/>
    </source>
</evidence>
<gene>
    <name evidence="11" type="primary">LOC101845594</name>
</gene>
<feature type="domain" description="G-protein coupled receptors family 1 profile" evidence="9">
    <location>
        <begin position="42"/>
        <end position="302"/>
    </location>
</feature>
<dbReference type="PROSITE" id="PS50262">
    <property type="entry name" value="G_PROTEIN_RECEP_F1_2"/>
    <property type="match status" value="1"/>
</dbReference>
<feature type="transmembrane region" description="Helical" evidence="8">
    <location>
        <begin position="184"/>
        <end position="209"/>
    </location>
</feature>
<feature type="transmembrane region" description="Helical" evidence="8">
    <location>
        <begin position="100"/>
        <end position="122"/>
    </location>
</feature>
<keyword evidence="3 8" id="KW-1133">Transmembrane helix</keyword>
<feature type="transmembrane region" description="Helical" evidence="8">
    <location>
        <begin position="143"/>
        <end position="164"/>
    </location>
</feature>
<reference evidence="11" key="1">
    <citation type="submission" date="2025-08" db="UniProtKB">
        <authorList>
            <consortium name="RefSeq"/>
        </authorList>
    </citation>
    <scope>IDENTIFICATION</scope>
</reference>
<keyword evidence="6 11" id="KW-0675">Receptor</keyword>
<evidence type="ECO:0000256" key="2">
    <source>
        <dbReference type="ARBA" id="ARBA00022692"/>
    </source>
</evidence>
<dbReference type="InterPro" id="IPR017452">
    <property type="entry name" value="GPCR_Rhodpsn_7TM"/>
</dbReference>
<feature type="transmembrane region" description="Helical" evidence="8">
    <location>
        <begin position="286"/>
        <end position="304"/>
    </location>
</feature>
<keyword evidence="2 8" id="KW-0812">Transmembrane</keyword>
<sequence length="330" mass="37813">MNSTGSSGPHPLEGEPGYDLMMTGEVINKYYMWVIFAFGFPANVATIVTICHMRHLGSFVMYVALLAVMDNLAIVIKIVFYQLLLNKVNIATAGCRALEFLGNFLITYCNWLLVLMAIERLMAVRYPFRIHFQSCLTRQKAGVISAIVGGVIAGMYLPILWASTYRKNGQSVECQKDDLDLLQAIHWTSMAMYAFIPFIILVICNALIAREIRMSFRLRSAFRSINTFISTRHCDIPVQRQIMLMLFSTTFMFLLLHFPICVFVVATYWPVSGPQAYAIKYFCQQLAYLLCDSNHALNFYIYFLSARKFRKHFKYVITCMFCDRSVAAHL</sequence>
<evidence type="ECO:0000256" key="4">
    <source>
        <dbReference type="ARBA" id="ARBA00023040"/>
    </source>
</evidence>
<name>A0ABM0JC93_APLCA</name>
<accession>A0ABM0JC93</accession>
<evidence type="ECO:0000256" key="7">
    <source>
        <dbReference type="ARBA" id="ARBA00023224"/>
    </source>
</evidence>
<protein>
    <submittedName>
        <fullName evidence="11">FMRFamide receptor</fullName>
    </submittedName>
</protein>
<keyword evidence="5 8" id="KW-0472">Membrane</keyword>
<evidence type="ECO:0000256" key="5">
    <source>
        <dbReference type="ARBA" id="ARBA00023136"/>
    </source>
</evidence>
<keyword evidence="10" id="KW-1185">Reference proteome</keyword>
<keyword evidence="4" id="KW-0297">G-protein coupled receptor</keyword>
<evidence type="ECO:0000313" key="11">
    <source>
        <dbReference type="RefSeq" id="XP_005090366.1"/>
    </source>
</evidence>
<dbReference type="PANTHER" id="PTHR24243:SF230">
    <property type="entry name" value="G-PROTEIN COUPLED RECEPTORS FAMILY 1 PROFILE DOMAIN-CONTAINING PROTEIN"/>
    <property type="match status" value="1"/>
</dbReference>
<keyword evidence="7" id="KW-0807">Transducer</keyword>
<feature type="transmembrane region" description="Helical" evidence="8">
    <location>
        <begin position="59"/>
        <end position="80"/>
    </location>
</feature>
<evidence type="ECO:0000256" key="8">
    <source>
        <dbReference type="SAM" id="Phobius"/>
    </source>
</evidence>
<dbReference type="Pfam" id="PF00001">
    <property type="entry name" value="7tm_1"/>
    <property type="match status" value="1"/>
</dbReference>
<organism evidence="10 11">
    <name type="scientific">Aplysia californica</name>
    <name type="common">California sea hare</name>
    <dbReference type="NCBI Taxonomy" id="6500"/>
    <lineage>
        <taxon>Eukaryota</taxon>
        <taxon>Metazoa</taxon>
        <taxon>Spiralia</taxon>
        <taxon>Lophotrochozoa</taxon>
        <taxon>Mollusca</taxon>
        <taxon>Gastropoda</taxon>
        <taxon>Heterobranchia</taxon>
        <taxon>Euthyneura</taxon>
        <taxon>Tectipleura</taxon>
        <taxon>Aplysiida</taxon>
        <taxon>Aplysioidea</taxon>
        <taxon>Aplysiidae</taxon>
        <taxon>Aplysia</taxon>
    </lineage>
</organism>
<dbReference type="SUPFAM" id="SSF81321">
    <property type="entry name" value="Family A G protein-coupled receptor-like"/>
    <property type="match status" value="1"/>
</dbReference>
<evidence type="ECO:0000256" key="1">
    <source>
        <dbReference type="ARBA" id="ARBA00004141"/>
    </source>
</evidence>
<dbReference type="GeneID" id="101845594"/>
<dbReference type="Proteomes" id="UP000694888">
    <property type="component" value="Unplaced"/>
</dbReference>
<evidence type="ECO:0000313" key="10">
    <source>
        <dbReference type="Proteomes" id="UP000694888"/>
    </source>
</evidence>
<dbReference type="PANTHER" id="PTHR24243">
    <property type="entry name" value="G-PROTEIN COUPLED RECEPTOR"/>
    <property type="match status" value="1"/>
</dbReference>
<dbReference type="Gene3D" id="1.20.1070.10">
    <property type="entry name" value="Rhodopsin 7-helix transmembrane proteins"/>
    <property type="match status" value="1"/>
</dbReference>
<evidence type="ECO:0000256" key="6">
    <source>
        <dbReference type="ARBA" id="ARBA00023170"/>
    </source>
</evidence>
<dbReference type="RefSeq" id="XP_005090366.1">
    <property type="nucleotide sequence ID" value="XM_005090309.3"/>
</dbReference>